<feature type="transmembrane region" description="Helical" evidence="1">
    <location>
        <begin position="41"/>
        <end position="62"/>
    </location>
</feature>
<reference evidence="2 3" key="1">
    <citation type="submission" date="2020-08" db="EMBL/GenBank/DDBJ databases">
        <title>Genomic Encyclopedia of Type Strains, Phase IV (KMG-IV): sequencing the most valuable type-strain genomes for metagenomic binning, comparative biology and taxonomic classification.</title>
        <authorList>
            <person name="Goeker M."/>
        </authorList>
    </citation>
    <scope>NUCLEOTIDE SEQUENCE [LARGE SCALE GENOMIC DNA]</scope>
    <source>
        <strain evidence="2 3">DSM 29853</strain>
    </source>
</reference>
<keyword evidence="1" id="KW-0812">Transmembrane</keyword>
<dbReference type="Proteomes" id="UP000528286">
    <property type="component" value="Unassembled WGS sequence"/>
</dbReference>
<keyword evidence="1" id="KW-0472">Membrane</keyword>
<accession>A0A7W6J7Z4</accession>
<dbReference type="NCBIfam" id="NF033565">
    <property type="entry name" value="trans_MerF"/>
    <property type="match status" value="1"/>
</dbReference>
<dbReference type="Pfam" id="PF11431">
    <property type="entry name" value="Transport_MerF"/>
    <property type="match status" value="1"/>
</dbReference>
<keyword evidence="3" id="KW-1185">Reference proteome</keyword>
<organism evidence="2 3">
    <name type="scientific">Gellertiella hungarica</name>
    <dbReference type="NCBI Taxonomy" id="1572859"/>
    <lineage>
        <taxon>Bacteria</taxon>
        <taxon>Pseudomonadati</taxon>
        <taxon>Pseudomonadota</taxon>
        <taxon>Alphaproteobacteria</taxon>
        <taxon>Hyphomicrobiales</taxon>
        <taxon>Rhizobiaceae</taxon>
        <taxon>Gellertiella</taxon>
    </lineage>
</organism>
<dbReference type="RefSeq" id="WP_183367749.1">
    <property type="nucleotide sequence ID" value="NZ_JACIEZ010000009.1"/>
</dbReference>
<comment type="caution">
    <text evidence="2">The sequence shown here is derived from an EMBL/GenBank/DDBJ whole genome shotgun (WGS) entry which is preliminary data.</text>
</comment>
<evidence type="ECO:0000313" key="2">
    <source>
        <dbReference type="EMBL" id="MBB4066484.1"/>
    </source>
</evidence>
<name>A0A7W6J7Z4_9HYPH</name>
<dbReference type="InterPro" id="IPR021091">
    <property type="entry name" value="Mercury_ion_transport_MerF"/>
</dbReference>
<feature type="transmembrane region" description="Helical" evidence="1">
    <location>
        <begin position="12"/>
        <end position="35"/>
    </location>
</feature>
<dbReference type="Gene3D" id="1.10.287.910">
    <property type="entry name" value="bacterial mercury transporter, merf"/>
    <property type="match status" value="1"/>
</dbReference>
<evidence type="ECO:0000313" key="3">
    <source>
        <dbReference type="Proteomes" id="UP000528286"/>
    </source>
</evidence>
<evidence type="ECO:0000256" key="1">
    <source>
        <dbReference type="SAM" id="Phobius"/>
    </source>
</evidence>
<sequence length="82" mass="8615">MKDATILKTGIVGSVIAAICCATPVLVIALGAVGLSAWLGWIDYVLLPTLAAFLAMTVYGLWRRQRAAACCADETQTTKESA</sequence>
<dbReference type="EMBL" id="JACIEZ010000009">
    <property type="protein sequence ID" value="MBB4066484.1"/>
    <property type="molecule type" value="Genomic_DNA"/>
</dbReference>
<gene>
    <name evidence="2" type="ORF">GGR23_003699</name>
</gene>
<proteinExistence type="predicted"/>
<keyword evidence="1" id="KW-1133">Transmembrane helix</keyword>
<protein>
    <submittedName>
        <fullName evidence="2">Mercuric ion transport protein</fullName>
    </submittedName>
</protein>
<dbReference type="AlphaFoldDB" id="A0A7W6J7Z4"/>
<dbReference type="GO" id="GO:0016020">
    <property type="term" value="C:membrane"/>
    <property type="evidence" value="ECO:0007669"/>
    <property type="project" value="InterPro"/>
</dbReference>